<sequence length="230" mass="26025">MHKTHYERRFITNMSTLIDFVLHIDKHLITIVNNFGDWTYLILFLIILVETGAVILPFLPGDSLLFAAAALSANPKYGLNIWIFIILFLIASVSGDSLNFFIGKKIGMAITENRFLSKFIKKKDFDHARTFFDKYGAVAIFIARFMPIVRTFAPFVAASSDYKYSKFIKYNLTACIAWVTLCCGGGYFFGNIPFVQKHFSIVVISIIFISLIPVIVGIIKSHLNSKNEQA</sequence>
<feature type="transmembrane region" description="Helical" evidence="7">
    <location>
        <begin position="38"/>
        <end position="59"/>
    </location>
</feature>
<reference evidence="9 10" key="1">
    <citation type="journal article" date="2011" name="Microb. Cell Fact.">
        <title>Genomic analysis reveals Lactobacillus sanfranciscensis as stable element in traditional sourdoughs.</title>
        <authorList>
            <person name="Vogel R.F."/>
            <person name="Pavlovic M."/>
            <person name="Ehrmann M.A."/>
            <person name="Wiezer A."/>
            <person name="Liesegang H."/>
            <person name="Offschanka S."/>
            <person name="Voget S."/>
            <person name="Angelov A."/>
            <person name="Bocker G."/>
            <person name="Liebl W."/>
        </authorList>
    </citation>
    <scope>NUCLEOTIDE SEQUENCE [LARGE SCALE GENOMIC DNA]</scope>
    <source>
        <strain evidence="9 10">TMW 1.1304</strain>
    </source>
</reference>
<evidence type="ECO:0000256" key="2">
    <source>
        <dbReference type="ARBA" id="ARBA00010792"/>
    </source>
</evidence>
<dbReference type="PANTHER" id="PTHR30353">
    <property type="entry name" value="INNER MEMBRANE PROTEIN DEDA-RELATED"/>
    <property type="match status" value="1"/>
</dbReference>
<dbReference type="GO" id="GO:0005886">
    <property type="term" value="C:plasma membrane"/>
    <property type="evidence" value="ECO:0007669"/>
    <property type="project" value="UniProtKB-SubCell"/>
</dbReference>
<gene>
    <name evidence="9" type="primary">dedA</name>
    <name evidence="9" type="ordered locus">LSA_08700</name>
</gene>
<dbReference type="InterPro" id="IPR032818">
    <property type="entry name" value="DedA-like"/>
</dbReference>
<comment type="similarity">
    <text evidence="2 7">Belongs to the DedA family.</text>
</comment>
<protein>
    <submittedName>
        <fullName evidence="9">Protein dedA</fullName>
    </submittedName>
</protein>
<keyword evidence="3 7" id="KW-1003">Cell membrane</keyword>
<keyword evidence="4 7" id="KW-0812">Transmembrane</keyword>
<dbReference type="Proteomes" id="UP000001285">
    <property type="component" value="Chromosome"/>
</dbReference>
<dbReference type="AlphaFoldDB" id="G2KVM9"/>
<accession>G2KVM9</accession>
<feature type="domain" description="VTT" evidence="8">
    <location>
        <begin position="59"/>
        <end position="187"/>
    </location>
</feature>
<evidence type="ECO:0000256" key="4">
    <source>
        <dbReference type="ARBA" id="ARBA00022692"/>
    </source>
</evidence>
<evidence type="ECO:0000256" key="7">
    <source>
        <dbReference type="RuleBase" id="RU367016"/>
    </source>
</evidence>
<evidence type="ECO:0000259" key="8">
    <source>
        <dbReference type="Pfam" id="PF09335"/>
    </source>
</evidence>
<name>G2KVM9_FRUST</name>
<evidence type="ECO:0000313" key="9">
    <source>
        <dbReference type="EMBL" id="AEN99273.1"/>
    </source>
</evidence>
<evidence type="ECO:0000256" key="6">
    <source>
        <dbReference type="ARBA" id="ARBA00023136"/>
    </source>
</evidence>
<feature type="transmembrane region" description="Helical" evidence="7">
    <location>
        <begin position="79"/>
        <end position="102"/>
    </location>
</feature>
<dbReference type="Pfam" id="PF09335">
    <property type="entry name" value="VTT_dom"/>
    <property type="match status" value="1"/>
</dbReference>
<keyword evidence="5 7" id="KW-1133">Transmembrane helix</keyword>
<keyword evidence="10" id="KW-1185">Reference proteome</keyword>
<evidence type="ECO:0000256" key="1">
    <source>
        <dbReference type="ARBA" id="ARBA00004651"/>
    </source>
</evidence>
<organism evidence="9 10">
    <name type="scientific">Fructilactobacillus sanfranciscensis (strain TMW 1.1304)</name>
    <name type="common">Lactobacillus sanfranciscensis</name>
    <dbReference type="NCBI Taxonomy" id="714313"/>
    <lineage>
        <taxon>Bacteria</taxon>
        <taxon>Bacillati</taxon>
        <taxon>Bacillota</taxon>
        <taxon>Bacilli</taxon>
        <taxon>Lactobacillales</taxon>
        <taxon>Lactobacillaceae</taxon>
        <taxon>Fructilactobacillus</taxon>
    </lineage>
</organism>
<dbReference type="InterPro" id="IPR032816">
    <property type="entry name" value="VTT_dom"/>
</dbReference>
<proteinExistence type="inferred from homology"/>
<dbReference type="KEGG" id="lsn:LSA_08700"/>
<dbReference type="STRING" id="714313.LSA_08700"/>
<feature type="transmembrane region" description="Helical" evidence="7">
    <location>
        <begin position="170"/>
        <end position="189"/>
    </location>
</feature>
<dbReference type="HOGENOM" id="CLU_044208_6_1_9"/>
<feature type="transmembrane region" description="Helical" evidence="7">
    <location>
        <begin position="201"/>
        <end position="219"/>
    </location>
</feature>
<dbReference type="eggNOG" id="COG0586">
    <property type="taxonomic scope" value="Bacteria"/>
</dbReference>
<comment type="subcellular location">
    <subcellularLocation>
        <location evidence="1 7">Cell membrane</location>
        <topology evidence="1 7">Multi-pass membrane protein</topology>
    </subcellularLocation>
</comment>
<dbReference type="PANTHER" id="PTHR30353:SF0">
    <property type="entry name" value="TRANSMEMBRANE PROTEIN"/>
    <property type="match status" value="1"/>
</dbReference>
<evidence type="ECO:0000256" key="5">
    <source>
        <dbReference type="ARBA" id="ARBA00022989"/>
    </source>
</evidence>
<evidence type="ECO:0000256" key="3">
    <source>
        <dbReference type="ARBA" id="ARBA00022475"/>
    </source>
</evidence>
<dbReference type="EMBL" id="CP002461">
    <property type="protein sequence ID" value="AEN99273.1"/>
    <property type="molecule type" value="Genomic_DNA"/>
</dbReference>
<keyword evidence="6 7" id="KW-0472">Membrane</keyword>
<evidence type="ECO:0000313" key="10">
    <source>
        <dbReference type="Proteomes" id="UP000001285"/>
    </source>
</evidence>